<dbReference type="SUPFAM" id="SSF111347">
    <property type="entry name" value="Rap/Ran-GAP"/>
    <property type="match status" value="1"/>
</dbReference>
<evidence type="ECO:0000313" key="4">
    <source>
        <dbReference type="Proteomes" id="UP000054279"/>
    </source>
</evidence>
<dbReference type="PANTHER" id="PTHR10063">
    <property type="entry name" value="TUBERIN"/>
    <property type="match status" value="1"/>
</dbReference>
<dbReference type="AlphaFoldDB" id="A0A0C9UMY4"/>
<dbReference type="Pfam" id="PF02145">
    <property type="entry name" value="Rap_GAP"/>
    <property type="match status" value="1"/>
</dbReference>
<dbReference type="GO" id="GO:0005634">
    <property type="term" value="C:nucleus"/>
    <property type="evidence" value="ECO:0007669"/>
    <property type="project" value="InterPro"/>
</dbReference>
<evidence type="ECO:0000256" key="1">
    <source>
        <dbReference type="ARBA" id="ARBA00022468"/>
    </source>
</evidence>
<dbReference type="InterPro" id="IPR027107">
    <property type="entry name" value="Tuberin/Ral-act_asu"/>
</dbReference>
<dbReference type="InterPro" id="IPR018515">
    <property type="entry name" value="Tuberin-type_domain"/>
</dbReference>
<dbReference type="HOGENOM" id="CLU_030591_0_0_1"/>
<evidence type="ECO:0000259" key="2">
    <source>
        <dbReference type="PROSITE" id="PS50085"/>
    </source>
</evidence>
<dbReference type="PROSITE" id="PS50085">
    <property type="entry name" value="RAPGAP"/>
    <property type="match status" value="1"/>
</dbReference>
<keyword evidence="1" id="KW-0343">GTPase activation</keyword>
<dbReference type="InterPro" id="IPR035974">
    <property type="entry name" value="Rap/Ran-GAP_sf"/>
</dbReference>
<organism evidence="3 4">
    <name type="scientific">Sphaerobolus stellatus (strain SS14)</name>
    <dbReference type="NCBI Taxonomy" id="990650"/>
    <lineage>
        <taxon>Eukaryota</taxon>
        <taxon>Fungi</taxon>
        <taxon>Dikarya</taxon>
        <taxon>Basidiomycota</taxon>
        <taxon>Agaricomycotina</taxon>
        <taxon>Agaricomycetes</taxon>
        <taxon>Phallomycetidae</taxon>
        <taxon>Geastrales</taxon>
        <taxon>Sphaerobolaceae</taxon>
        <taxon>Sphaerobolus</taxon>
    </lineage>
</organism>
<dbReference type="Proteomes" id="UP000054279">
    <property type="component" value="Unassembled WGS sequence"/>
</dbReference>
<dbReference type="GO" id="GO:0032007">
    <property type="term" value="P:negative regulation of TOR signaling"/>
    <property type="evidence" value="ECO:0007669"/>
    <property type="project" value="TreeGrafter"/>
</dbReference>
<feature type="domain" description="Rap-GAP" evidence="2">
    <location>
        <begin position="342"/>
        <end position="580"/>
    </location>
</feature>
<dbReference type="PANTHER" id="PTHR10063:SF0">
    <property type="entry name" value="TUBERIN"/>
    <property type="match status" value="1"/>
</dbReference>
<gene>
    <name evidence="3" type="ORF">M422DRAFT_187467</name>
</gene>
<keyword evidence="4" id="KW-1185">Reference proteome</keyword>
<dbReference type="InterPro" id="IPR000331">
    <property type="entry name" value="Rap/Ran_GAP_dom"/>
</dbReference>
<accession>A0A0C9UMY4</accession>
<dbReference type="Pfam" id="PF03542">
    <property type="entry name" value="Tuberin"/>
    <property type="match status" value="1"/>
</dbReference>
<reference evidence="3 4" key="1">
    <citation type="submission" date="2014-06" db="EMBL/GenBank/DDBJ databases">
        <title>Evolutionary Origins and Diversification of the Mycorrhizal Mutualists.</title>
        <authorList>
            <consortium name="DOE Joint Genome Institute"/>
            <consortium name="Mycorrhizal Genomics Consortium"/>
            <person name="Kohler A."/>
            <person name="Kuo A."/>
            <person name="Nagy L.G."/>
            <person name="Floudas D."/>
            <person name="Copeland A."/>
            <person name="Barry K.W."/>
            <person name="Cichocki N."/>
            <person name="Veneault-Fourrey C."/>
            <person name="LaButti K."/>
            <person name="Lindquist E.A."/>
            <person name="Lipzen A."/>
            <person name="Lundell T."/>
            <person name="Morin E."/>
            <person name="Murat C."/>
            <person name="Riley R."/>
            <person name="Ohm R."/>
            <person name="Sun H."/>
            <person name="Tunlid A."/>
            <person name="Henrissat B."/>
            <person name="Grigoriev I.V."/>
            <person name="Hibbett D.S."/>
            <person name="Martin F."/>
        </authorList>
    </citation>
    <scope>NUCLEOTIDE SEQUENCE [LARGE SCALE GENOMIC DNA]</scope>
    <source>
        <strain evidence="3 4">SS14</strain>
    </source>
</reference>
<protein>
    <submittedName>
        <fullName evidence="3">Unplaced genomic scaffold SPHSTscaffold_192, whole genome shotgun sequence</fullName>
    </submittedName>
</protein>
<name>A0A0C9UMY4_SPHS4</name>
<dbReference type="Gene3D" id="3.40.50.11210">
    <property type="entry name" value="Rap/Ran-GAP"/>
    <property type="match status" value="1"/>
</dbReference>
<dbReference type="GO" id="GO:0033596">
    <property type="term" value="C:TSC1-TSC2 complex"/>
    <property type="evidence" value="ECO:0007669"/>
    <property type="project" value="TreeGrafter"/>
</dbReference>
<dbReference type="OrthoDB" id="19311at2759"/>
<dbReference type="FunFam" id="3.40.50.11210:FF:000007">
    <property type="entry name" value="Tuberous sclerosis 2"/>
    <property type="match status" value="1"/>
</dbReference>
<dbReference type="GO" id="GO:0005096">
    <property type="term" value="F:GTPase activator activity"/>
    <property type="evidence" value="ECO:0007669"/>
    <property type="project" value="UniProtKB-KW"/>
</dbReference>
<dbReference type="GO" id="GO:0051056">
    <property type="term" value="P:regulation of small GTPase mediated signal transduction"/>
    <property type="evidence" value="ECO:0007669"/>
    <property type="project" value="InterPro"/>
</dbReference>
<dbReference type="EMBL" id="KN837267">
    <property type="protein sequence ID" value="KIJ30192.1"/>
    <property type="molecule type" value="Genomic_DNA"/>
</dbReference>
<proteinExistence type="predicted"/>
<evidence type="ECO:0000313" key="3">
    <source>
        <dbReference type="EMBL" id="KIJ30192.1"/>
    </source>
</evidence>
<sequence>MLVDAFLEGLHGKPSTAKVCLNALSVCAVELPAAITKNLARILEDLTRIMTNAAMAVHILDFVSIVGSLPALYANFQEEQFKLVFAVAVAYIHHHNDPDQDASAKESFALSQHVLVIAYYIIYVWFLAVPLSDRPKYVEYLSRRLLLANETKGFVDEPTEVCFDWLARYTYASADPRPTFSMLGEVVTDPPLRTDGEPLEKPSGTKTWLWGNSLVSISVLPKRGWIKVESIRPSGETRFLCKLENFPQVNPGDVDPDRFTDAAILMSERDPSIVEKNVPDPDDRPDAVSGYVWAQSAPSQRRKDVTIDPSYFALQLSQYPSLPKAHVRTQLVTGVPQLESFLGTLKRTPVIDTHKIAILYVAPGQSAEQDILSNRHGSPAYTRFLGSIARLIRIRDQRDVYTGDMIPELDGEYAYAWWDDIVQVVYHTATIMPNVPVDPTRNYKKRHIGNDKVRIVWNDSGLPYNLHTIPSQFNFVNIIVEPHSMGTVAAFSNDSHESEFFKITMQCMEGMPDFGPIGDYKLVSAANLGPFLRVVSLLADFMSEVYMATEKDTEQNEYVTSWRRRLQYINKFRERLANEPQPEVEEAEVGLRDIRDFTRFY</sequence>